<comment type="caution">
    <text evidence="1">The sequence shown here is derived from an EMBL/GenBank/DDBJ whole genome shotgun (WGS) entry which is preliminary data.</text>
</comment>
<organism evidence="1 2">
    <name type="scientific">Tanacetum coccineum</name>
    <dbReference type="NCBI Taxonomy" id="301880"/>
    <lineage>
        <taxon>Eukaryota</taxon>
        <taxon>Viridiplantae</taxon>
        <taxon>Streptophyta</taxon>
        <taxon>Embryophyta</taxon>
        <taxon>Tracheophyta</taxon>
        <taxon>Spermatophyta</taxon>
        <taxon>Magnoliopsida</taxon>
        <taxon>eudicotyledons</taxon>
        <taxon>Gunneridae</taxon>
        <taxon>Pentapetalae</taxon>
        <taxon>asterids</taxon>
        <taxon>campanulids</taxon>
        <taxon>Asterales</taxon>
        <taxon>Asteraceae</taxon>
        <taxon>Asteroideae</taxon>
        <taxon>Anthemideae</taxon>
        <taxon>Anthemidinae</taxon>
        <taxon>Tanacetum</taxon>
    </lineage>
</organism>
<sequence>MEPLLPRAQRNLWLRYQVKGYTKDIVHDFEQRLDTIFGRHVNRVHVLDFAGLTKEMGQTLADRIRMVYFGAKGQALFTTYAWRRLFKIRGLLVREFILEFISTFYLASRFTYFQEMAEMEFEAYWLGQLESDPNIGVDFYSIFGRGLAPEKSISRGGRAKPGCRDDIYLGLLEHFGFVSDEGLMGLFVIARVLSVIDLEVLVKLNICVRVGDTWAWVGPGPERQPIAAAGAPEVTEGALDVEEGDQAFPATIQAH</sequence>
<evidence type="ECO:0000313" key="2">
    <source>
        <dbReference type="Proteomes" id="UP001151760"/>
    </source>
</evidence>
<name>A0ABQ5CED5_9ASTR</name>
<dbReference type="EMBL" id="BQNB010014212">
    <property type="protein sequence ID" value="GJT25410.1"/>
    <property type="molecule type" value="Genomic_DNA"/>
</dbReference>
<gene>
    <name evidence="1" type="ORF">Tco_0895347</name>
</gene>
<dbReference type="Proteomes" id="UP001151760">
    <property type="component" value="Unassembled WGS sequence"/>
</dbReference>
<evidence type="ECO:0000313" key="1">
    <source>
        <dbReference type="EMBL" id="GJT25410.1"/>
    </source>
</evidence>
<keyword evidence="2" id="KW-1185">Reference proteome</keyword>
<accession>A0ABQ5CED5</accession>
<protein>
    <submittedName>
        <fullName evidence="1">Uncharacterized protein</fullName>
    </submittedName>
</protein>
<reference evidence="1" key="2">
    <citation type="submission" date="2022-01" db="EMBL/GenBank/DDBJ databases">
        <authorList>
            <person name="Yamashiro T."/>
            <person name="Shiraishi A."/>
            <person name="Satake H."/>
            <person name="Nakayama K."/>
        </authorList>
    </citation>
    <scope>NUCLEOTIDE SEQUENCE</scope>
</reference>
<reference evidence="1" key="1">
    <citation type="journal article" date="2022" name="Int. J. Mol. Sci.">
        <title>Draft Genome of Tanacetum Coccineum: Genomic Comparison of Closely Related Tanacetum-Family Plants.</title>
        <authorList>
            <person name="Yamashiro T."/>
            <person name="Shiraishi A."/>
            <person name="Nakayama K."/>
            <person name="Satake H."/>
        </authorList>
    </citation>
    <scope>NUCLEOTIDE SEQUENCE</scope>
</reference>
<proteinExistence type="predicted"/>